<evidence type="ECO:0000256" key="2">
    <source>
        <dbReference type="ARBA" id="ARBA00012438"/>
    </source>
</evidence>
<dbReference type="GO" id="GO:0005524">
    <property type="term" value="F:ATP binding"/>
    <property type="evidence" value="ECO:0007669"/>
    <property type="project" value="UniProtKB-KW"/>
</dbReference>
<keyword evidence="7" id="KW-0067">ATP-binding</keyword>
<dbReference type="SMART" id="SM00388">
    <property type="entry name" value="HisKA"/>
    <property type="match status" value="1"/>
</dbReference>
<dbReference type="Pfam" id="PF02518">
    <property type="entry name" value="HATPase_c"/>
    <property type="match status" value="1"/>
</dbReference>
<name>A0A5S3YT53_9GAMM</name>
<evidence type="ECO:0000256" key="4">
    <source>
        <dbReference type="ARBA" id="ARBA00022679"/>
    </source>
</evidence>
<feature type="domain" description="Histidine kinase" evidence="10">
    <location>
        <begin position="214"/>
        <end position="409"/>
    </location>
</feature>
<sequence length="411" mass="46080">MRRTQTFKVRALLTACVLLLLTLSSALLYTWSSDALLTASVFSVLAYLFSYMAYRIYLAWFEPIKQLQAFVDAKQQGQTNLSLNFTDHSAPIAQLGMQLSNLFHQDEAQQQPLFFSLLQSWPTPIAVFDEHQKLCFFNHSMHQAVNLPLLTGMSQVQTGFKISQNNVCHDDFNQQWQLQLFKLKEQGYTLVSALFIGEQLQKAKRQSQADLIRILSHELTNSLTPMSSMAETLLEYDPLPESQTRQALTRVKSRSESLLSFIKSYATLSRLPEPHAQHFDLQSIVQACADEQNVELYYSGASNLIADAIQIEQVLINLIKNAKEAAESDAKVTIQNQVIGSWQQIMVCDNGPGFANLSNALTPLYTTKPSGHGLGLAICQDIIERHGGELSLSNHQDGAKVTIKLPFKIPK</sequence>
<comment type="caution">
    <text evidence="11">The sequence shown here is derived from an EMBL/GenBank/DDBJ whole genome shotgun (WGS) entry which is preliminary data.</text>
</comment>
<keyword evidence="8" id="KW-0902">Two-component regulatory system</keyword>
<keyword evidence="9" id="KW-0472">Membrane</keyword>
<dbReference type="PANTHER" id="PTHR43065:SF46">
    <property type="entry name" value="C4-DICARBOXYLATE TRANSPORT SENSOR PROTEIN DCTB"/>
    <property type="match status" value="1"/>
</dbReference>
<evidence type="ECO:0000256" key="6">
    <source>
        <dbReference type="ARBA" id="ARBA00022777"/>
    </source>
</evidence>
<dbReference type="SMART" id="SM00387">
    <property type="entry name" value="HATPase_c"/>
    <property type="match status" value="1"/>
</dbReference>
<dbReference type="InterPro" id="IPR005467">
    <property type="entry name" value="His_kinase_dom"/>
</dbReference>
<reference evidence="12" key="2">
    <citation type="submission" date="2019-06" db="EMBL/GenBank/DDBJ databases">
        <title>Co-occurence of chitin degradation, pigmentation and bioactivity in marine Pseudoalteromonas.</title>
        <authorList>
            <person name="Sonnenschein E.C."/>
            <person name="Bech P.K."/>
        </authorList>
    </citation>
    <scope>NUCLEOTIDE SEQUENCE [LARGE SCALE GENOMIC DNA]</scope>
    <source>
        <strain evidence="12">S1189</strain>
    </source>
</reference>
<keyword evidence="4" id="KW-0808">Transferase</keyword>
<keyword evidence="6" id="KW-0418">Kinase</keyword>
<dbReference type="RefSeq" id="WP_138567614.1">
    <property type="nucleotide sequence ID" value="NZ_PNCM01000021.1"/>
</dbReference>
<dbReference type="InterPro" id="IPR036097">
    <property type="entry name" value="HisK_dim/P_sf"/>
</dbReference>
<comment type="catalytic activity">
    <reaction evidence="1">
        <text>ATP + protein L-histidine = ADP + protein N-phospho-L-histidine.</text>
        <dbReference type="EC" id="2.7.13.3"/>
    </reaction>
</comment>
<evidence type="ECO:0000256" key="9">
    <source>
        <dbReference type="SAM" id="Phobius"/>
    </source>
</evidence>
<protein>
    <recommendedName>
        <fullName evidence="2">histidine kinase</fullName>
        <ecNumber evidence="2">2.7.13.3</ecNumber>
    </recommendedName>
</protein>
<keyword evidence="3" id="KW-0597">Phosphoprotein</keyword>
<organism evidence="11 12">
    <name type="scientific">Pseudoalteromonas phenolica</name>
    <dbReference type="NCBI Taxonomy" id="161398"/>
    <lineage>
        <taxon>Bacteria</taxon>
        <taxon>Pseudomonadati</taxon>
        <taxon>Pseudomonadota</taxon>
        <taxon>Gammaproteobacteria</taxon>
        <taxon>Alteromonadales</taxon>
        <taxon>Pseudoalteromonadaceae</taxon>
        <taxon>Pseudoalteromonas</taxon>
    </lineage>
</organism>
<dbReference type="GO" id="GO:0000155">
    <property type="term" value="F:phosphorelay sensor kinase activity"/>
    <property type="evidence" value="ECO:0007669"/>
    <property type="project" value="InterPro"/>
</dbReference>
<dbReference type="OrthoDB" id="1931120at2"/>
<dbReference type="InterPro" id="IPR004358">
    <property type="entry name" value="Sig_transdc_His_kin-like_C"/>
</dbReference>
<dbReference type="Gene3D" id="1.10.287.130">
    <property type="match status" value="1"/>
</dbReference>
<dbReference type="PANTHER" id="PTHR43065">
    <property type="entry name" value="SENSOR HISTIDINE KINASE"/>
    <property type="match status" value="1"/>
</dbReference>
<keyword evidence="9" id="KW-0812">Transmembrane</keyword>
<evidence type="ECO:0000313" key="12">
    <source>
        <dbReference type="Proteomes" id="UP000307362"/>
    </source>
</evidence>
<evidence type="ECO:0000256" key="1">
    <source>
        <dbReference type="ARBA" id="ARBA00000085"/>
    </source>
</evidence>
<dbReference type="InterPro" id="IPR003661">
    <property type="entry name" value="HisK_dim/P_dom"/>
</dbReference>
<dbReference type="Gene3D" id="3.30.565.10">
    <property type="entry name" value="Histidine kinase-like ATPase, C-terminal domain"/>
    <property type="match status" value="1"/>
</dbReference>
<evidence type="ECO:0000256" key="5">
    <source>
        <dbReference type="ARBA" id="ARBA00022741"/>
    </source>
</evidence>
<evidence type="ECO:0000313" key="11">
    <source>
        <dbReference type="EMBL" id="TMP80544.1"/>
    </source>
</evidence>
<dbReference type="Proteomes" id="UP000307362">
    <property type="component" value="Unassembled WGS sequence"/>
</dbReference>
<evidence type="ECO:0000256" key="3">
    <source>
        <dbReference type="ARBA" id="ARBA00022553"/>
    </source>
</evidence>
<keyword evidence="9" id="KW-1133">Transmembrane helix</keyword>
<feature type="transmembrane region" description="Helical" evidence="9">
    <location>
        <begin position="36"/>
        <end position="57"/>
    </location>
</feature>
<dbReference type="PROSITE" id="PS50109">
    <property type="entry name" value="HIS_KIN"/>
    <property type="match status" value="1"/>
</dbReference>
<dbReference type="PRINTS" id="PR00344">
    <property type="entry name" value="BCTRLSENSOR"/>
</dbReference>
<dbReference type="EC" id="2.7.13.3" evidence="2"/>
<evidence type="ECO:0000259" key="10">
    <source>
        <dbReference type="PROSITE" id="PS50109"/>
    </source>
</evidence>
<accession>A0A5S3YT53</accession>
<dbReference type="SUPFAM" id="SSF47384">
    <property type="entry name" value="Homodimeric domain of signal transducing histidine kinase"/>
    <property type="match status" value="1"/>
</dbReference>
<gene>
    <name evidence="11" type="ORF">CWB73_10935</name>
</gene>
<dbReference type="SUPFAM" id="SSF55874">
    <property type="entry name" value="ATPase domain of HSP90 chaperone/DNA topoisomerase II/histidine kinase"/>
    <property type="match status" value="1"/>
</dbReference>
<dbReference type="Pfam" id="PF00512">
    <property type="entry name" value="HisKA"/>
    <property type="match status" value="1"/>
</dbReference>
<evidence type="ECO:0000256" key="7">
    <source>
        <dbReference type="ARBA" id="ARBA00022840"/>
    </source>
</evidence>
<dbReference type="AlphaFoldDB" id="A0A5S3YT53"/>
<dbReference type="EMBL" id="PNCM01000021">
    <property type="protein sequence ID" value="TMP80544.1"/>
    <property type="molecule type" value="Genomic_DNA"/>
</dbReference>
<dbReference type="InterPro" id="IPR036890">
    <property type="entry name" value="HATPase_C_sf"/>
</dbReference>
<dbReference type="InterPro" id="IPR003594">
    <property type="entry name" value="HATPase_dom"/>
</dbReference>
<keyword evidence="5" id="KW-0547">Nucleotide-binding</keyword>
<proteinExistence type="predicted"/>
<evidence type="ECO:0000256" key="8">
    <source>
        <dbReference type="ARBA" id="ARBA00023012"/>
    </source>
</evidence>
<reference evidence="11 12" key="1">
    <citation type="submission" date="2017-12" db="EMBL/GenBank/DDBJ databases">
        <authorList>
            <person name="Paulsen S."/>
            <person name="Gram L.K."/>
        </authorList>
    </citation>
    <scope>NUCLEOTIDE SEQUENCE [LARGE SCALE GENOMIC DNA]</scope>
    <source>
        <strain evidence="11 12">S1189</strain>
    </source>
</reference>
<dbReference type="CDD" id="cd00082">
    <property type="entry name" value="HisKA"/>
    <property type="match status" value="1"/>
</dbReference>